<feature type="region of interest" description="Disordered" evidence="1">
    <location>
        <begin position="24"/>
        <end position="47"/>
    </location>
</feature>
<gene>
    <name evidence="3" type="ORF">BDV98DRAFT_611703</name>
</gene>
<dbReference type="Pfam" id="PF25459">
    <property type="entry name" value="AIM3_BBC1_C"/>
    <property type="match status" value="1"/>
</dbReference>
<dbReference type="InterPro" id="IPR057402">
    <property type="entry name" value="AIM3_BBC1_C"/>
</dbReference>
<accession>A0A5C3QS37</accession>
<feature type="compositionally biased region" description="Low complexity" evidence="1">
    <location>
        <begin position="35"/>
        <end position="47"/>
    </location>
</feature>
<keyword evidence="4" id="KW-1185">Reference proteome</keyword>
<evidence type="ECO:0000256" key="1">
    <source>
        <dbReference type="SAM" id="MobiDB-lite"/>
    </source>
</evidence>
<dbReference type="EMBL" id="ML178820">
    <property type="protein sequence ID" value="TFL03650.1"/>
    <property type="molecule type" value="Genomic_DNA"/>
</dbReference>
<organism evidence="3 4">
    <name type="scientific">Pterulicium gracile</name>
    <dbReference type="NCBI Taxonomy" id="1884261"/>
    <lineage>
        <taxon>Eukaryota</taxon>
        <taxon>Fungi</taxon>
        <taxon>Dikarya</taxon>
        <taxon>Basidiomycota</taxon>
        <taxon>Agaricomycotina</taxon>
        <taxon>Agaricomycetes</taxon>
        <taxon>Agaricomycetidae</taxon>
        <taxon>Agaricales</taxon>
        <taxon>Pleurotineae</taxon>
        <taxon>Pterulaceae</taxon>
        <taxon>Pterulicium</taxon>
    </lineage>
</organism>
<feature type="domain" description="BBC1/AIM3 cysteine proteinase-fold" evidence="2">
    <location>
        <begin position="49"/>
        <end position="222"/>
    </location>
</feature>
<evidence type="ECO:0000259" key="2">
    <source>
        <dbReference type="Pfam" id="PF25459"/>
    </source>
</evidence>
<evidence type="ECO:0000313" key="4">
    <source>
        <dbReference type="Proteomes" id="UP000305067"/>
    </source>
</evidence>
<protein>
    <recommendedName>
        <fullName evidence="2">BBC1/AIM3 cysteine proteinase-fold domain-containing protein</fullName>
    </recommendedName>
</protein>
<proteinExistence type="predicted"/>
<dbReference type="AlphaFoldDB" id="A0A5C3QS37"/>
<name>A0A5C3QS37_9AGAR</name>
<dbReference type="OrthoDB" id="207120at2759"/>
<dbReference type="Proteomes" id="UP000305067">
    <property type="component" value="Unassembled WGS sequence"/>
</dbReference>
<evidence type="ECO:0000313" key="3">
    <source>
        <dbReference type="EMBL" id="TFL03650.1"/>
    </source>
</evidence>
<reference evidence="3 4" key="1">
    <citation type="journal article" date="2019" name="Nat. Ecol. Evol.">
        <title>Megaphylogeny resolves global patterns of mushroom evolution.</title>
        <authorList>
            <person name="Varga T."/>
            <person name="Krizsan K."/>
            <person name="Foldi C."/>
            <person name="Dima B."/>
            <person name="Sanchez-Garcia M."/>
            <person name="Sanchez-Ramirez S."/>
            <person name="Szollosi G.J."/>
            <person name="Szarkandi J.G."/>
            <person name="Papp V."/>
            <person name="Albert L."/>
            <person name="Andreopoulos W."/>
            <person name="Angelini C."/>
            <person name="Antonin V."/>
            <person name="Barry K.W."/>
            <person name="Bougher N.L."/>
            <person name="Buchanan P."/>
            <person name="Buyck B."/>
            <person name="Bense V."/>
            <person name="Catcheside P."/>
            <person name="Chovatia M."/>
            <person name="Cooper J."/>
            <person name="Damon W."/>
            <person name="Desjardin D."/>
            <person name="Finy P."/>
            <person name="Geml J."/>
            <person name="Haridas S."/>
            <person name="Hughes K."/>
            <person name="Justo A."/>
            <person name="Karasinski D."/>
            <person name="Kautmanova I."/>
            <person name="Kiss B."/>
            <person name="Kocsube S."/>
            <person name="Kotiranta H."/>
            <person name="LaButti K.M."/>
            <person name="Lechner B.E."/>
            <person name="Liimatainen K."/>
            <person name="Lipzen A."/>
            <person name="Lukacs Z."/>
            <person name="Mihaltcheva S."/>
            <person name="Morgado L.N."/>
            <person name="Niskanen T."/>
            <person name="Noordeloos M.E."/>
            <person name="Ohm R.A."/>
            <person name="Ortiz-Santana B."/>
            <person name="Ovrebo C."/>
            <person name="Racz N."/>
            <person name="Riley R."/>
            <person name="Savchenko A."/>
            <person name="Shiryaev A."/>
            <person name="Soop K."/>
            <person name="Spirin V."/>
            <person name="Szebenyi C."/>
            <person name="Tomsovsky M."/>
            <person name="Tulloss R.E."/>
            <person name="Uehling J."/>
            <person name="Grigoriev I.V."/>
            <person name="Vagvolgyi C."/>
            <person name="Papp T."/>
            <person name="Martin F.M."/>
            <person name="Miettinen O."/>
            <person name="Hibbett D.S."/>
            <person name="Nagy L.G."/>
        </authorList>
    </citation>
    <scope>NUCLEOTIDE SEQUENCE [LARGE SCALE GENOMIC DNA]</scope>
    <source>
        <strain evidence="3 4">CBS 309.79</strain>
    </source>
</reference>
<sequence length="223" mass="24173">MPSVNFDDGSADLSLSWSEDSTMYPTEHKRVSQLPPGAATPGTAQTGARHELPSNLQLSADELMSVWGKVGVHLYTASSTLYENSKKMLVGDGTYNGFIRSAMREVPNALVVDTPADTYGYLVYHQNGASVQKRASEIMPGDIVFLADAKFKGHKGLQAYSQHVGTGVGGSVLGIVSEFEPKKSKVKVYQANQHVGQQTVESVSYRLDDLKTGVFKVFRVLEA</sequence>
<dbReference type="STRING" id="1884261.A0A5C3QS37"/>